<organism evidence="2 3">
    <name type="scientific">Sinanodonta woodiana</name>
    <name type="common">Chinese pond mussel</name>
    <name type="synonym">Anodonta woodiana</name>
    <dbReference type="NCBI Taxonomy" id="1069815"/>
    <lineage>
        <taxon>Eukaryota</taxon>
        <taxon>Metazoa</taxon>
        <taxon>Spiralia</taxon>
        <taxon>Lophotrochozoa</taxon>
        <taxon>Mollusca</taxon>
        <taxon>Bivalvia</taxon>
        <taxon>Autobranchia</taxon>
        <taxon>Heteroconchia</taxon>
        <taxon>Palaeoheterodonta</taxon>
        <taxon>Unionida</taxon>
        <taxon>Unionoidea</taxon>
        <taxon>Unionidae</taxon>
        <taxon>Unioninae</taxon>
        <taxon>Sinanodonta</taxon>
    </lineage>
</organism>
<feature type="compositionally biased region" description="Polar residues" evidence="1">
    <location>
        <begin position="304"/>
        <end position="337"/>
    </location>
</feature>
<dbReference type="EMBL" id="JBJQND010000018">
    <property type="protein sequence ID" value="KAL3837593.1"/>
    <property type="molecule type" value="Genomic_DNA"/>
</dbReference>
<feature type="compositionally biased region" description="Polar residues" evidence="1">
    <location>
        <begin position="236"/>
        <end position="253"/>
    </location>
</feature>
<proteinExistence type="predicted"/>
<feature type="region of interest" description="Disordered" evidence="1">
    <location>
        <begin position="236"/>
        <end position="256"/>
    </location>
</feature>
<name>A0ABD3TMD3_SINWO</name>
<accession>A0ABD3TMD3</accession>
<feature type="compositionally biased region" description="Polar residues" evidence="1">
    <location>
        <begin position="103"/>
        <end position="115"/>
    </location>
</feature>
<protein>
    <submittedName>
        <fullName evidence="2">Uncharacterized protein</fullName>
    </submittedName>
</protein>
<feature type="region of interest" description="Disordered" evidence="1">
    <location>
        <begin position="103"/>
        <end position="122"/>
    </location>
</feature>
<feature type="region of interest" description="Disordered" evidence="1">
    <location>
        <begin position="304"/>
        <end position="346"/>
    </location>
</feature>
<reference evidence="2 3" key="1">
    <citation type="submission" date="2024-11" db="EMBL/GenBank/DDBJ databases">
        <title>Chromosome-level genome assembly of the freshwater bivalve Anodonta woodiana.</title>
        <authorList>
            <person name="Chen X."/>
        </authorList>
    </citation>
    <scope>NUCLEOTIDE SEQUENCE [LARGE SCALE GENOMIC DNA]</scope>
    <source>
        <strain evidence="2">MN2024</strain>
        <tissue evidence="2">Gills</tissue>
    </source>
</reference>
<evidence type="ECO:0000313" key="3">
    <source>
        <dbReference type="Proteomes" id="UP001634394"/>
    </source>
</evidence>
<keyword evidence="3" id="KW-1185">Reference proteome</keyword>
<evidence type="ECO:0000313" key="2">
    <source>
        <dbReference type="EMBL" id="KAL3837593.1"/>
    </source>
</evidence>
<sequence>MLDLHKIKADFAALVLQVQPWTLTQFVMWLDLKIAEFKVHGYMALDQSKRTIPRWLEDEIFDPSPPNAPNGPPCRCRNVANGSNTNDYESLRQNTNQFEISASVRQRSVSDSTSKTRPENGLLSRNVYDGNDFLRLHQGCSNASDGGNKIMNECIEIRDDKNEMVTAGRTVRGANPDDNFTLAKGKGTVDINRRKQSRTSRIDQTLSDSVRRSGNIHQNYETDSPECLVIPSTVNSNSIPSQSPTASRFSSATGPRFPDRYVPDRITPILMVNNVHQPKVTSPDTQNSGNDVISIDLSASQDVLQTDNNGTSDASPLNLTAGRTSSKQRMSSTQAMETGSLVGSLSPGPGSLVSAVGLTTSSGSSTSRPADTFDLEEVDMKPDVSFLQECLKSVAQQQHISLPENFEGGQNISLQHSSPTEVDPAIYSREEDNSAHFTVSSDREQTESRSHVSNKSRISLPNFDDPYLKNLLEMGNAKVIWSKLVGICASHLLAQCNGQPSCADYQAFSKALYQKYPSIAMDRGPNPWSVFKKALSQKIRHTRFKMRRGFSIRDNNMRASYLLSNRYQNGRFGSARGRRAVPFTHT</sequence>
<comment type="caution">
    <text evidence="2">The sequence shown here is derived from an EMBL/GenBank/DDBJ whole genome shotgun (WGS) entry which is preliminary data.</text>
</comment>
<dbReference type="AlphaFoldDB" id="A0ABD3TMD3"/>
<gene>
    <name evidence="2" type="ORF">ACJMK2_022940</name>
</gene>
<dbReference type="Proteomes" id="UP001634394">
    <property type="component" value="Unassembled WGS sequence"/>
</dbReference>
<evidence type="ECO:0000256" key="1">
    <source>
        <dbReference type="SAM" id="MobiDB-lite"/>
    </source>
</evidence>